<dbReference type="OrthoDB" id="189997at2759"/>
<dbReference type="PANTHER" id="PTHR47782:SF1">
    <property type="entry name" value="PYRIMIDINE PATHWAY REGULATORY PROTEIN 1"/>
    <property type="match status" value="1"/>
</dbReference>
<dbReference type="CDD" id="cd12148">
    <property type="entry name" value="fungal_TF_MHR"/>
    <property type="match status" value="1"/>
</dbReference>
<dbReference type="PANTHER" id="PTHR47782">
    <property type="entry name" value="ZN(II)2CYS6 TRANSCRIPTION FACTOR (EUROFUNG)-RELATED"/>
    <property type="match status" value="1"/>
</dbReference>
<evidence type="ECO:0000313" key="10">
    <source>
        <dbReference type="EMBL" id="ODV87429.1"/>
    </source>
</evidence>
<dbReference type="AlphaFoldDB" id="A0A1E4T6N8"/>
<protein>
    <recommendedName>
        <fullName evidence="9">Zn(2)-C6 fungal-type domain-containing protein</fullName>
    </recommendedName>
</protein>
<dbReference type="SMART" id="SM00066">
    <property type="entry name" value="GAL4"/>
    <property type="match status" value="1"/>
</dbReference>
<feature type="domain" description="Zn(2)-C6 fungal-type" evidence="9">
    <location>
        <begin position="10"/>
        <end position="40"/>
    </location>
</feature>
<dbReference type="SMART" id="SM00906">
    <property type="entry name" value="Fungal_trans"/>
    <property type="match status" value="1"/>
</dbReference>
<dbReference type="Pfam" id="PF00172">
    <property type="entry name" value="Zn_clus"/>
    <property type="match status" value="1"/>
</dbReference>
<keyword evidence="11" id="KW-1185">Reference proteome</keyword>
<dbReference type="EMBL" id="KV453848">
    <property type="protein sequence ID" value="ODV87429.1"/>
    <property type="molecule type" value="Genomic_DNA"/>
</dbReference>
<evidence type="ECO:0000256" key="2">
    <source>
        <dbReference type="ARBA" id="ARBA00022723"/>
    </source>
</evidence>
<dbReference type="STRING" id="983967.A0A1E4T6N8"/>
<dbReference type="InterPro" id="IPR001138">
    <property type="entry name" value="Zn2Cys6_DnaBD"/>
</dbReference>
<evidence type="ECO:0000259" key="9">
    <source>
        <dbReference type="PROSITE" id="PS50048"/>
    </source>
</evidence>
<dbReference type="Proteomes" id="UP000094801">
    <property type="component" value="Unassembled WGS sequence"/>
</dbReference>
<feature type="region of interest" description="Disordered" evidence="8">
    <location>
        <begin position="59"/>
        <end position="94"/>
    </location>
</feature>
<evidence type="ECO:0000256" key="7">
    <source>
        <dbReference type="ARBA" id="ARBA00023242"/>
    </source>
</evidence>
<dbReference type="InterPro" id="IPR007219">
    <property type="entry name" value="XnlR_reg_dom"/>
</dbReference>
<dbReference type="GO" id="GO:0043565">
    <property type="term" value="F:sequence-specific DNA binding"/>
    <property type="evidence" value="ECO:0007669"/>
    <property type="project" value="TreeGrafter"/>
</dbReference>
<keyword evidence="5" id="KW-0238">DNA-binding</keyword>
<dbReference type="GO" id="GO:0005634">
    <property type="term" value="C:nucleus"/>
    <property type="evidence" value="ECO:0007669"/>
    <property type="project" value="UniProtKB-SubCell"/>
</dbReference>
<keyword evidence="6" id="KW-0804">Transcription</keyword>
<keyword evidence="3" id="KW-0862">Zinc</keyword>
<evidence type="ECO:0000256" key="5">
    <source>
        <dbReference type="ARBA" id="ARBA00023125"/>
    </source>
</evidence>
<feature type="compositionally biased region" description="Low complexity" evidence="8">
    <location>
        <begin position="68"/>
        <end position="90"/>
    </location>
</feature>
<organism evidence="10 11">
    <name type="scientific">[Candida] arabinofermentans NRRL YB-2248</name>
    <dbReference type="NCBI Taxonomy" id="983967"/>
    <lineage>
        <taxon>Eukaryota</taxon>
        <taxon>Fungi</taxon>
        <taxon>Dikarya</taxon>
        <taxon>Ascomycota</taxon>
        <taxon>Saccharomycotina</taxon>
        <taxon>Pichiomycetes</taxon>
        <taxon>Pichiales</taxon>
        <taxon>Pichiaceae</taxon>
        <taxon>Ogataea</taxon>
        <taxon>Ogataea/Candida clade</taxon>
    </lineage>
</organism>
<dbReference type="PROSITE" id="PS50048">
    <property type="entry name" value="ZN2_CY6_FUNGAL_2"/>
    <property type="match status" value="1"/>
</dbReference>
<dbReference type="GO" id="GO:0000981">
    <property type="term" value="F:DNA-binding transcription factor activity, RNA polymerase II-specific"/>
    <property type="evidence" value="ECO:0007669"/>
    <property type="project" value="InterPro"/>
</dbReference>
<dbReference type="PROSITE" id="PS00463">
    <property type="entry name" value="ZN2_CY6_FUNGAL_1"/>
    <property type="match status" value="1"/>
</dbReference>
<evidence type="ECO:0000256" key="8">
    <source>
        <dbReference type="SAM" id="MobiDB-lite"/>
    </source>
</evidence>
<dbReference type="GO" id="GO:0006351">
    <property type="term" value="P:DNA-templated transcription"/>
    <property type="evidence" value="ECO:0007669"/>
    <property type="project" value="InterPro"/>
</dbReference>
<dbReference type="Gene3D" id="4.10.240.10">
    <property type="entry name" value="Zn(2)-C6 fungal-type DNA-binding domain"/>
    <property type="match status" value="1"/>
</dbReference>
<dbReference type="GO" id="GO:0045944">
    <property type="term" value="P:positive regulation of transcription by RNA polymerase II"/>
    <property type="evidence" value="ECO:0007669"/>
    <property type="project" value="TreeGrafter"/>
</dbReference>
<keyword evidence="7" id="KW-0539">Nucleus</keyword>
<name>A0A1E4T6N8_9ASCO</name>
<evidence type="ECO:0000256" key="4">
    <source>
        <dbReference type="ARBA" id="ARBA00023015"/>
    </source>
</evidence>
<dbReference type="CDD" id="cd00067">
    <property type="entry name" value="GAL4"/>
    <property type="match status" value="1"/>
</dbReference>
<evidence type="ECO:0000256" key="6">
    <source>
        <dbReference type="ARBA" id="ARBA00023163"/>
    </source>
</evidence>
<dbReference type="SUPFAM" id="SSF57701">
    <property type="entry name" value="Zn2/Cys6 DNA-binding domain"/>
    <property type="match status" value="1"/>
</dbReference>
<evidence type="ECO:0000256" key="1">
    <source>
        <dbReference type="ARBA" id="ARBA00004123"/>
    </source>
</evidence>
<accession>A0A1E4T6N8</accession>
<dbReference type="InterPro" id="IPR036864">
    <property type="entry name" value="Zn2-C6_fun-type_DNA-bd_sf"/>
</dbReference>
<reference evidence="11" key="1">
    <citation type="submission" date="2016-04" db="EMBL/GenBank/DDBJ databases">
        <title>Comparative genomics of biotechnologically important yeasts.</title>
        <authorList>
            <consortium name="DOE Joint Genome Institute"/>
            <person name="Riley R."/>
            <person name="Haridas S."/>
            <person name="Wolfe K.H."/>
            <person name="Lopes M.R."/>
            <person name="Hittinger C.T."/>
            <person name="Goker M."/>
            <person name="Salamov A."/>
            <person name="Wisecaver J."/>
            <person name="Long T.M."/>
            <person name="Aerts A.L."/>
            <person name="Barry K."/>
            <person name="Choi C."/>
            <person name="Clum A."/>
            <person name="Coughlan A.Y."/>
            <person name="Deshpande S."/>
            <person name="Douglass A.P."/>
            <person name="Hanson S.J."/>
            <person name="Klenk H.-P."/>
            <person name="Labutti K."/>
            <person name="Lapidus A."/>
            <person name="Lindquist E."/>
            <person name="Lipzen A."/>
            <person name="Meier-Kolthoff J.P."/>
            <person name="Ohm R.A."/>
            <person name="Otillar R.P."/>
            <person name="Pangilinan J."/>
            <person name="Peng Y."/>
            <person name="Rokas A."/>
            <person name="Rosa C.A."/>
            <person name="Scheuner C."/>
            <person name="Sibirny A.A."/>
            <person name="Slot J.C."/>
            <person name="Stielow J.B."/>
            <person name="Sun H."/>
            <person name="Kurtzman C.P."/>
            <person name="Blackwell M."/>
            <person name="Grigoriev I.V."/>
            <person name="Jeffries T.W."/>
        </authorList>
    </citation>
    <scope>NUCLEOTIDE SEQUENCE [LARGE SCALE GENOMIC DNA]</scope>
    <source>
        <strain evidence="11">NRRL YB-2248</strain>
    </source>
</reference>
<sequence length="819" mass="93572">MPPTARVKTACQKCRSLKHKCDFKYPQCSRCLKARISCVVQDPITKELRTREFYGPPTGPVITIHPTSASKNGKMNGSSSNNNELGNNISPIPSDHTSASINEDFEIEMGLSMNWGLPLRYMYNIREDGVKEITMFGARPEGNEHVCDHSKLLKLPPRNTAKLMIDNYFKYSWSQNPTIHRDNLIYHKMNNIYDVVESVDNAPDNMLDYIHFLAKNVNSYDLFLLYIIIAIGAAINYNTDLLSQSDAEKFYITSTIFFNKFTKHDCRYYKVTSVHMSNVIQLKTIQSLLLIATFGLLKPVSPGVWYIISIAMFLVTDMGIYEENTLRSFESYYKTKLPPDVYPPISELSFDEHHCYNYKYLHRLVFWSCYSIDRQISTYLSKPFSLGDLDISAQYEFGDDSTYAVPTFFIKLRTIQSKVAQFGNVKRNHPFLVNFDLENFIMDVHLELNGLVVDFLALDEARGNSDTSDTFTFVSDFAMLNYYFLLQSLYRPTRLKKMPSQQQLEMLFRVSTQIIIMYDKLAKLDKINYKYLSIHSVHQSGISFIYALINSTALCLSDEILTFSDQIMNMLFNLLESLQRDCKPAILVQETLVKMYTNTRNLIVKRQFEEKSNPNIEQSNSIGSTFPSLQTLLTQPDNLQDMVITPVVSPTYSNKQFDYGEFVSNIMGEEDLSRINQINHLPHPYPITRQDNSTAQLQKGHNGNMEQHYPIPDNSQAILQRPHQPQSLLQPHQQNSMGTMLHGPNVVSSDTIENTNGNPATSANSGNCGTTNINNLIHGKPAGEFITEPLEISDISQVWNMLFDQPYSLKATMLSGMEL</sequence>
<dbReference type="Pfam" id="PF04082">
    <property type="entry name" value="Fungal_trans"/>
    <property type="match status" value="1"/>
</dbReference>
<dbReference type="InterPro" id="IPR052202">
    <property type="entry name" value="Yeast_MetPath_Reg"/>
</dbReference>
<dbReference type="GO" id="GO:0008270">
    <property type="term" value="F:zinc ion binding"/>
    <property type="evidence" value="ECO:0007669"/>
    <property type="project" value="InterPro"/>
</dbReference>
<keyword evidence="2" id="KW-0479">Metal-binding</keyword>
<evidence type="ECO:0000256" key="3">
    <source>
        <dbReference type="ARBA" id="ARBA00022833"/>
    </source>
</evidence>
<keyword evidence="4" id="KW-0805">Transcription regulation</keyword>
<gene>
    <name evidence="10" type="ORF">CANARDRAFT_96065</name>
</gene>
<comment type="subcellular location">
    <subcellularLocation>
        <location evidence="1">Nucleus</location>
    </subcellularLocation>
</comment>
<proteinExistence type="predicted"/>
<evidence type="ECO:0000313" key="11">
    <source>
        <dbReference type="Proteomes" id="UP000094801"/>
    </source>
</evidence>